<dbReference type="RefSeq" id="WP_036158214.1">
    <property type="nucleotide sequence ID" value="NZ_AVCX01000001.1"/>
</dbReference>
<dbReference type="PANTHER" id="PTHR38032:SF1">
    <property type="entry name" value="RNA-BINDING PROTEIN KHPB N-TERMINAL DOMAIN-CONTAINING PROTEIN"/>
    <property type="match status" value="1"/>
</dbReference>
<evidence type="ECO:0000259" key="2">
    <source>
        <dbReference type="Pfam" id="PF20250"/>
    </source>
</evidence>
<name>A0A0A3IA31_9BACI</name>
<dbReference type="InterPro" id="IPR046865">
    <property type="entry name" value="FapA_b_solenoid"/>
</dbReference>
<dbReference type="Proteomes" id="UP000030437">
    <property type="component" value="Unassembled WGS sequence"/>
</dbReference>
<organism evidence="3 4">
    <name type="scientific">Lysinibacillus odysseyi 34hs-1 = NBRC 100172</name>
    <dbReference type="NCBI Taxonomy" id="1220589"/>
    <lineage>
        <taxon>Bacteria</taxon>
        <taxon>Bacillati</taxon>
        <taxon>Bacillota</taxon>
        <taxon>Bacilli</taxon>
        <taxon>Bacillales</taxon>
        <taxon>Bacillaceae</taxon>
        <taxon>Lysinibacillus</taxon>
    </lineage>
</organism>
<comment type="caution">
    <text evidence="3">The sequence shown here is derived from an EMBL/GenBank/DDBJ whole genome shotgun (WGS) entry which is preliminary data.</text>
</comment>
<keyword evidence="4" id="KW-1185">Reference proteome</keyword>
<feature type="coiled-coil region" evidence="1">
    <location>
        <begin position="417"/>
        <end position="474"/>
    </location>
</feature>
<dbReference type="STRING" id="1220589.CD32_19970"/>
<evidence type="ECO:0000256" key="1">
    <source>
        <dbReference type="SAM" id="Coils"/>
    </source>
</evidence>
<evidence type="ECO:0000313" key="4">
    <source>
        <dbReference type="Proteomes" id="UP000030437"/>
    </source>
</evidence>
<dbReference type="Pfam" id="PF20250">
    <property type="entry name" value="FapA_N"/>
    <property type="match status" value="1"/>
</dbReference>
<feature type="domain" description="Flagellar Assembly Protein A N-terminal region" evidence="2">
    <location>
        <begin position="71"/>
        <end position="240"/>
    </location>
</feature>
<dbReference type="InterPro" id="IPR046866">
    <property type="entry name" value="FapA_N"/>
</dbReference>
<reference evidence="3 4" key="1">
    <citation type="submission" date="2014-02" db="EMBL/GenBank/DDBJ databases">
        <title>Draft genome sequence of Lysinibacillus odysseyi NBRC 100172.</title>
        <authorList>
            <person name="Zhang F."/>
            <person name="Wang G."/>
            <person name="Zhang L."/>
        </authorList>
    </citation>
    <scope>NUCLEOTIDE SEQUENCE [LARGE SCALE GENOMIC DNA]</scope>
    <source>
        <strain evidence="3 4">NBRC 100172</strain>
    </source>
</reference>
<dbReference type="OrthoDB" id="1279at2"/>
<dbReference type="eggNOG" id="COG1315">
    <property type="taxonomic scope" value="Bacteria"/>
</dbReference>
<sequence>MLVYKNDYIEITEKNGKVYLLTAQSGYPLKEFDGILRSFPRIKLTNFALLKNVLTKVGSSPIEVGQWLPQIEIEVSRDKMTASLFINETAEYIRSHKEKLASEVTKLLQDNRIIHGTLPLHTDKIIPAKAILIAQGTPPVKGADAQITYLEIPERKPVIREDGKADYYDMNFIHEIKEGSWLGEKIPPQPGIDGMTIHGEVIPAPPGRDASLKYDRKSAYEVEEEGKIILRSRIGGVLEHSQGQISVNHHLPVNGDVGIETGNIDFEGSISIRGSVQPGYSVIAKGDISIEGPEGVSGAKLIKSIEGDIYIRGGIFGLGETRVEAGGNIFVKHVNEANLLAGQSISIGFYAIGSNLKATSILVDERKGKIIGGKAVAKKQIVTSISGNRLERRTELIINSVNKEEAYAHIQDKATYLKGLHEETMKLEEQVNRLDNVQLNSQQLAALEQAKQNLQRQKDEAAYIDQEIKQMMNDLRNVGKEEIVVTKTAYPGTFIQVGRKASILSKETNGKFLLEFGELNV</sequence>
<protein>
    <recommendedName>
        <fullName evidence="2">Flagellar Assembly Protein A N-terminal region domain-containing protein</fullName>
    </recommendedName>
</protein>
<dbReference type="Pfam" id="PF03961">
    <property type="entry name" value="FapA"/>
    <property type="match status" value="1"/>
</dbReference>
<dbReference type="InterPro" id="IPR005646">
    <property type="entry name" value="FapA"/>
</dbReference>
<dbReference type="PANTHER" id="PTHR38032">
    <property type="entry name" value="POLYMERASE-RELATED"/>
    <property type="match status" value="1"/>
</dbReference>
<dbReference type="EMBL" id="JPVP01000060">
    <property type="protein sequence ID" value="KGR81631.1"/>
    <property type="molecule type" value="Genomic_DNA"/>
</dbReference>
<dbReference type="AlphaFoldDB" id="A0A0A3IA31"/>
<proteinExistence type="predicted"/>
<evidence type="ECO:0000313" key="3">
    <source>
        <dbReference type="EMBL" id="KGR81631.1"/>
    </source>
</evidence>
<gene>
    <name evidence="3" type="ORF">CD32_19970</name>
</gene>
<keyword evidence="1" id="KW-0175">Coiled coil</keyword>
<accession>A0A0A3IA31</accession>